<dbReference type="InterPro" id="IPR049012">
    <property type="entry name" value="Mutator_transp_dom"/>
</dbReference>
<evidence type="ECO:0000313" key="2">
    <source>
        <dbReference type="EMBL" id="GBO35998.1"/>
    </source>
</evidence>
<dbReference type="Pfam" id="PF20700">
    <property type="entry name" value="Mutator"/>
    <property type="match status" value="1"/>
</dbReference>
<gene>
    <name evidence="2" type="ORF">AVEN_96916_1</name>
</gene>
<organism evidence="2 3">
    <name type="scientific">Araneus ventricosus</name>
    <name type="common">Orbweaver spider</name>
    <name type="synonym">Epeira ventricosa</name>
    <dbReference type="NCBI Taxonomy" id="182803"/>
    <lineage>
        <taxon>Eukaryota</taxon>
        <taxon>Metazoa</taxon>
        <taxon>Ecdysozoa</taxon>
        <taxon>Arthropoda</taxon>
        <taxon>Chelicerata</taxon>
        <taxon>Arachnida</taxon>
        <taxon>Araneae</taxon>
        <taxon>Araneomorphae</taxon>
        <taxon>Entelegynae</taxon>
        <taxon>Araneoidea</taxon>
        <taxon>Araneidae</taxon>
        <taxon>Araneus</taxon>
    </lineage>
</organism>
<reference evidence="2 3" key="1">
    <citation type="journal article" date="2019" name="Sci. Rep.">
        <title>Orb-weaving spider Araneus ventricosus genome elucidates the spidroin gene catalogue.</title>
        <authorList>
            <person name="Kono N."/>
            <person name="Nakamura H."/>
            <person name="Ohtoshi R."/>
            <person name="Moran D.A.P."/>
            <person name="Shinohara A."/>
            <person name="Yoshida Y."/>
            <person name="Fujiwara M."/>
            <person name="Mori M."/>
            <person name="Tomita M."/>
            <person name="Arakawa K."/>
        </authorList>
    </citation>
    <scope>NUCLEOTIDE SEQUENCE [LARGE SCALE GENOMIC DNA]</scope>
</reference>
<name>A0A4Y2WH81_ARAVE</name>
<feature type="domain" description="Mutator-like transposase" evidence="1">
    <location>
        <begin position="1"/>
        <end position="139"/>
    </location>
</feature>
<keyword evidence="3" id="KW-1185">Reference proteome</keyword>
<evidence type="ECO:0000313" key="3">
    <source>
        <dbReference type="Proteomes" id="UP000499080"/>
    </source>
</evidence>
<dbReference type="EMBL" id="BGPR01060045">
    <property type="protein sequence ID" value="GBO35998.1"/>
    <property type="molecule type" value="Genomic_DNA"/>
</dbReference>
<proteinExistence type="predicted"/>
<dbReference type="AlphaFoldDB" id="A0A4Y2WH81"/>
<accession>A0A4Y2WH81</accession>
<sequence length="242" mass="27833">MFHRSVSMRNVHYEKFLGDGDSKGFLKISDSKVYKEELVVEKLECIGHVQKRMGTRLRNLRNKLKSTKLSDGKKISGRGRLTDAQMLLIQKYYGLAIRRNTSKSVDEMSKSIWAIYFHKLTTDAKPQHGLCPMGSDSWCGFNKCLVSDEKYIHKHSLPEPVLLATKKVFMELGDKKLLSKCIHGQTQNPNESFNNCVWERIPKNTFVGISTLKMDVVLCFNDGAYSRTKAQKFGYYTRKKHL</sequence>
<evidence type="ECO:0000259" key="1">
    <source>
        <dbReference type="Pfam" id="PF20700"/>
    </source>
</evidence>
<protein>
    <recommendedName>
        <fullName evidence="1">Mutator-like transposase domain-containing protein</fullName>
    </recommendedName>
</protein>
<dbReference type="Proteomes" id="UP000499080">
    <property type="component" value="Unassembled WGS sequence"/>
</dbReference>
<comment type="caution">
    <text evidence="2">The sequence shown here is derived from an EMBL/GenBank/DDBJ whole genome shotgun (WGS) entry which is preliminary data.</text>
</comment>
<dbReference type="OrthoDB" id="7695519at2759"/>